<sequence>MDNAKNLLLLFERPQEPVFLPKGDKKKKVINAPTEFLNEKHKTYITTVVSRLGESNETVPVPKISIPPMDEFLVLKRDEAFSLFIDKHRALAGKLINLFLSVKTVGHLMAVGVYAREHLNPQLFSYAFAVALRHRPDTKDLPIPSVVHSFPDKFVENRVIGRAREEVTIVPEENRTPIEIPKDFTASDLDEEHRLHYFREDIGVNLHHWYWHQVYPGRGPRQVIDKDRRGELFFYMHQQIIARYNCERLANSLKRVARLTEWSQPIKEAYFPKLDRLISKRSYAGRVANAKLQNLARTVDDSFVDVQQLEHWRDTILDAINKGVVVDRNNREVPLDEFGGIDILGNIIEATELSINPQLYGNLHNQGHNMISLIHDPDHRHLEEPGVMGDVATAMRDPIFYRWHAFIDSILQKFKATLPRYTEAQLNYPGIEVTGVEISTENAPANTLNTFWQKSDVNIANGLDFQKTGDIFVRVTHLQHQLFTYQITVDNASGRARSGTCRIFLAPKQDERGNPWQFQEQRTMFMELDKFKVDLTPGSNRITRMSTQSSVTIPFERTYRDVAKRPTDDAGIAEWNFCGCGWPQNMLVPRGKQEGMPMELFVMISNYDDDRVDVEFNGRCDDAYSFCGLKDRLYPDRRSMGYPFDRQARDGVKTLQEFLTPNMRVTNVNVKFTNRVFMRQPK</sequence>
<dbReference type="PROSITE" id="PS00210">
    <property type="entry name" value="HEMOCYANIN_2"/>
    <property type="match status" value="1"/>
</dbReference>
<dbReference type="Pfam" id="PF03723">
    <property type="entry name" value="Hemocyanin_C"/>
    <property type="match status" value="1"/>
</dbReference>
<evidence type="ECO:0000256" key="12">
    <source>
        <dbReference type="ARBA" id="ARBA00053160"/>
    </source>
</evidence>
<dbReference type="GO" id="GO:0045087">
    <property type="term" value="P:innate immune response"/>
    <property type="evidence" value="ECO:0007669"/>
    <property type="project" value="UniProtKB-KW"/>
</dbReference>
<dbReference type="Pfam" id="PF03722">
    <property type="entry name" value="Hemocyanin_N"/>
    <property type="match status" value="1"/>
</dbReference>
<evidence type="ECO:0000256" key="8">
    <source>
        <dbReference type="ARBA" id="ARBA00023002"/>
    </source>
</evidence>
<keyword evidence="7" id="KW-0391">Immunity</keyword>
<keyword evidence="9" id="KW-0186">Copper</keyword>
<dbReference type="GO" id="GO:0004503">
    <property type="term" value="F:tyrosinase activity"/>
    <property type="evidence" value="ECO:0007669"/>
    <property type="project" value="UniProtKB-ARBA"/>
</dbReference>
<organism evidence="14 15">
    <name type="scientific">Exocentrus adspersus</name>
    <dbReference type="NCBI Taxonomy" id="1586481"/>
    <lineage>
        <taxon>Eukaryota</taxon>
        <taxon>Metazoa</taxon>
        <taxon>Ecdysozoa</taxon>
        <taxon>Arthropoda</taxon>
        <taxon>Hexapoda</taxon>
        <taxon>Insecta</taxon>
        <taxon>Pterygota</taxon>
        <taxon>Neoptera</taxon>
        <taxon>Endopterygota</taxon>
        <taxon>Coleoptera</taxon>
        <taxon>Polyphaga</taxon>
        <taxon>Cucujiformia</taxon>
        <taxon>Chrysomeloidea</taxon>
        <taxon>Cerambycidae</taxon>
        <taxon>Lamiinae</taxon>
        <taxon>Acanthocinini</taxon>
        <taxon>Exocentrus</taxon>
    </lineage>
</organism>
<evidence type="ECO:0000256" key="2">
    <source>
        <dbReference type="ARBA" id="ARBA00004613"/>
    </source>
</evidence>
<dbReference type="AlphaFoldDB" id="A0AAV8W3S6"/>
<comment type="caution">
    <text evidence="14">The sequence shown here is derived from an EMBL/GenBank/DDBJ whole genome shotgun (WGS) entry which is preliminary data.</text>
</comment>
<dbReference type="InterPro" id="IPR036697">
    <property type="entry name" value="Hemocyanin_N_sf"/>
</dbReference>
<comment type="subcellular location">
    <subcellularLocation>
        <location evidence="2">Secreted</location>
    </subcellularLocation>
</comment>
<evidence type="ECO:0000256" key="10">
    <source>
        <dbReference type="ARBA" id="ARBA00023033"/>
    </source>
</evidence>
<keyword evidence="15" id="KW-1185">Reference proteome</keyword>
<comment type="function">
    <text evidence="12">This is a copper-containing oxidase that functions in the formation of pigments such as melanins and other polyphenolic compounds. Catalyzes the oxidation of o-diphenols (N-acetyldopamine, 4-methylcatechol and dopamine). Cannot oxidize monophenols and p-phenols (L-tyrosine, tyramine, gentisic acid and hydroquinone). Binds to the surface of hemocytes and is involved in hemocyte melanization. Activation of the enzyme in response to bacterial lipopolysaccharides (LPS) suggests it may play a role in innate immunity.</text>
</comment>
<comment type="similarity">
    <text evidence="3">Belongs to the tyrosinase family.</text>
</comment>
<dbReference type="PROSITE" id="PS00209">
    <property type="entry name" value="HEMOCYANIN_1"/>
    <property type="match status" value="1"/>
</dbReference>
<accession>A0AAV8W3S6</accession>
<evidence type="ECO:0000256" key="7">
    <source>
        <dbReference type="ARBA" id="ARBA00022859"/>
    </source>
</evidence>
<dbReference type="InterPro" id="IPR008922">
    <property type="entry name" value="Di-copper_centre_dom_sf"/>
</dbReference>
<evidence type="ECO:0000256" key="11">
    <source>
        <dbReference type="ARBA" id="ARBA00023157"/>
    </source>
</evidence>
<dbReference type="InterPro" id="IPR000896">
    <property type="entry name" value="Hemocyanin/hexamerin_mid_dom"/>
</dbReference>
<evidence type="ECO:0000256" key="1">
    <source>
        <dbReference type="ARBA" id="ARBA00001973"/>
    </source>
</evidence>
<dbReference type="Pfam" id="PF00372">
    <property type="entry name" value="Hemocyanin_M"/>
    <property type="match status" value="1"/>
</dbReference>
<feature type="domain" description="Tyrosinase copper-binding" evidence="13">
    <location>
        <begin position="397"/>
        <end position="408"/>
    </location>
</feature>
<evidence type="ECO:0000259" key="13">
    <source>
        <dbReference type="PROSITE" id="PS00498"/>
    </source>
</evidence>
<dbReference type="PANTHER" id="PTHR11511:SF4">
    <property type="entry name" value="PHENOLOXIDASE 2-RELATED"/>
    <property type="match status" value="1"/>
</dbReference>
<dbReference type="Gene3D" id="1.20.1370.10">
    <property type="entry name" value="Hemocyanin, N-terminal domain"/>
    <property type="match status" value="1"/>
</dbReference>
<dbReference type="SUPFAM" id="SSF48050">
    <property type="entry name" value="Hemocyanin, N-terminal domain"/>
    <property type="match status" value="1"/>
</dbReference>
<dbReference type="GO" id="GO:0006582">
    <property type="term" value="P:melanin metabolic process"/>
    <property type="evidence" value="ECO:0007669"/>
    <property type="project" value="UniProtKB-ARBA"/>
</dbReference>
<proteinExistence type="inferred from homology"/>
<dbReference type="GO" id="GO:0005576">
    <property type="term" value="C:extracellular region"/>
    <property type="evidence" value="ECO:0007669"/>
    <property type="project" value="UniProtKB-SubCell"/>
</dbReference>
<keyword evidence="5" id="KW-0399">Innate immunity</keyword>
<evidence type="ECO:0000256" key="9">
    <source>
        <dbReference type="ARBA" id="ARBA00023008"/>
    </source>
</evidence>
<dbReference type="InterPro" id="IPR005203">
    <property type="entry name" value="Hemocyanin_C"/>
</dbReference>
<evidence type="ECO:0000313" key="14">
    <source>
        <dbReference type="EMBL" id="KAJ8921108.1"/>
    </source>
</evidence>
<name>A0AAV8W3S6_9CUCU</name>
<protein>
    <recommendedName>
        <fullName evidence="13">Tyrosinase copper-binding domain-containing protein</fullName>
    </recommendedName>
</protein>
<dbReference type="PANTHER" id="PTHR11511">
    <property type="entry name" value="LARVAL STORAGE PROTEIN/PHENOLOXIDASE"/>
    <property type="match status" value="1"/>
</dbReference>
<dbReference type="InterPro" id="IPR005204">
    <property type="entry name" value="Hemocyanin_N"/>
</dbReference>
<dbReference type="Gene3D" id="1.10.1280.10">
    <property type="entry name" value="Di-copper center containing domain from catechol oxidase"/>
    <property type="match status" value="1"/>
</dbReference>
<dbReference type="PRINTS" id="PR00187">
    <property type="entry name" value="HAEMOCYANIN"/>
</dbReference>
<dbReference type="GO" id="GO:0046872">
    <property type="term" value="F:metal ion binding"/>
    <property type="evidence" value="ECO:0007669"/>
    <property type="project" value="UniProtKB-KW"/>
</dbReference>
<gene>
    <name evidence="14" type="ORF">NQ315_015906</name>
</gene>
<dbReference type="InterPro" id="IPR013788">
    <property type="entry name" value="Hemocyanin/hexamerin"/>
</dbReference>
<dbReference type="PROSITE" id="PS00498">
    <property type="entry name" value="TYROSINASE_2"/>
    <property type="match status" value="1"/>
</dbReference>
<dbReference type="Proteomes" id="UP001159042">
    <property type="component" value="Unassembled WGS sequence"/>
</dbReference>
<keyword evidence="10" id="KW-0503">Monooxygenase</keyword>
<dbReference type="EMBL" id="JANEYG010000012">
    <property type="protein sequence ID" value="KAJ8921108.1"/>
    <property type="molecule type" value="Genomic_DNA"/>
</dbReference>
<dbReference type="InterPro" id="IPR002227">
    <property type="entry name" value="Tyrosinase_Cu-bd"/>
</dbReference>
<evidence type="ECO:0000256" key="6">
    <source>
        <dbReference type="ARBA" id="ARBA00022723"/>
    </source>
</evidence>
<dbReference type="SUPFAM" id="SSF48056">
    <property type="entry name" value="Di-copper centre-containing domain"/>
    <property type="match status" value="1"/>
</dbReference>
<dbReference type="Gene3D" id="2.60.40.1520">
    <property type="entry name" value="Hemocyanin, C-terminal domain"/>
    <property type="match status" value="1"/>
</dbReference>
<evidence type="ECO:0000256" key="5">
    <source>
        <dbReference type="ARBA" id="ARBA00022588"/>
    </source>
</evidence>
<dbReference type="SUPFAM" id="SSF81296">
    <property type="entry name" value="E set domains"/>
    <property type="match status" value="1"/>
</dbReference>
<evidence type="ECO:0000256" key="4">
    <source>
        <dbReference type="ARBA" id="ARBA00022525"/>
    </source>
</evidence>
<keyword evidence="11" id="KW-1015">Disulfide bond</keyword>
<keyword evidence="8" id="KW-0560">Oxidoreductase</keyword>
<reference evidence="14 15" key="1">
    <citation type="journal article" date="2023" name="Insect Mol. Biol.">
        <title>Genome sequencing provides insights into the evolution of gene families encoding plant cell wall-degrading enzymes in longhorned beetles.</title>
        <authorList>
            <person name="Shin N.R."/>
            <person name="Okamura Y."/>
            <person name="Kirsch R."/>
            <person name="Pauchet Y."/>
        </authorList>
    </citation>
    <scope>NUCLEOTIDE SEQUENCE [LARGE SCALE GENOMIC DNA]</scope>
    <source>
        <strain evidence="14">EAD_L_NR</strain>
    </source>
</reference>
<evidence type="ECO:0000313" key="15">
    <source>
        <dbReference type="Proteomes" id="UP001159042"/>
    </source>
</evidence>
<keyword evidence="6" id="KW-0479">Metal-binding</keyword>
<dbReference type="FunFam" id="1.10.1280.10:FF:000004">
    <property type="entry name" value="Hemocyanin subunit 2"/>
    <property type="match status" value="1"/>
</dbReference>
<keyword evidence="4" id="KW-0964">Secreted</keyword>
<comment type="cofactor">
    <cofactor evidence="1">
        <name>Cu(2+)</name>
        <dbReference type="ChEBI" id="CHEBI:29036"/>
    </cofactor>
</comment>
<dbReference type="InterPro" id="IPR014756">
    <property type="entry name" value="Ig_E-set"/>
</dbReference>
<dbReference type="FunFam" id="2.60.40.1520:FF:000001">
    <property type="entry name" value="Hemocyanin subunit 2"/>
    <property type="match status" value="1"/>
</dbReference>
<evidence type="ECO:0000256" key="3">
    <source>
        <dbReference type="ARBA" id="ARBA00009928"/>
    </source>
</evidence>
<dbReference type="InterPro" id="IPR037020">
    <property type="entry name" value="Hemocyanin_C_sf"/>
</dbReference>